<comment type="cofactor">
    <cofactor evidence="2 7 8">
        <name>pyridoxal 5'-phosphate</name>
        <dbReference type="ChEBI" id="CHEBI:597326"/>
    </cofactor>
</comment>
<evidence type="ECO:0000256" key="8">
    <source>
        <dbReference type="PIRSR" id="PIRSR600821-50"/>
    </source>
</evidence>
<feature type="binding site" evidence="7 9">
    <location>
        <position position="140"/>
    </location>
    <ligand>
        <name>substrate</name>
    </ligand>
</feature>
<dbReference type="Pfam" id="PF01168">
    <property type="entry name" value="Ala_racemase_N"/>
    <property type="match status" value="1"/>
</dbReference>
<dbReference type="SUPFAM" id="SSF51419">
    <property type="entry name" value="PLP-binding barrel"/>
    <property type="match status" value="1"/>
</dbReference>
<evidence type="ECO:0000313" key="11">
    <source>
        <dbReference type="EMBL" id="GEO35913.1"/>
    </source>
</evidence>
<dbReference type="HAMAP" id="MF_01201">
    <property type="entry name" value="Ala_racemase"/>
    <property type="match status" value="1"/>
</dbReference>
<comment type="pathway">
    <text evidence="7">Amino-acid biosynthesis; D-alanine biosynthesis; D-alanine from L-alanine: step 1/1.</text>
</comment>
<dbReference type="AlphaFoldDB" id="A0A512DHF8"/>
<comment type="similarity">
    <text evidence="3 7">Belongs to the alanine racemase family.</text>
</comment>
<dbReference type="GO" id="GO:0008784">
    <property type="term" value="F:alanine racemase activity"/>
    <property type="evidence" value="ECO:0007669"/>
    <property type="project" value="UniProtKB-UniRule"/>
</dbReference>
<feature type="binding site" evidence="7 9">
    <location>
        <position position="310"/>
    </location>
    <ligand>
        <name>substrate</name>
    </ligand>
</feature>
<comment type="catalytic activity">
    <reaction evidence="1 7">
        <text>L-alanine = D-alanine</text>
        <dbReference type="Rhea" id="RHEA:20249"/>
        <dbReference type="ChEBI" id="CHEBI:57416"/>
        <dbReference type="ChEBI" id="CHEBI:57972"/>
        <dbReference type="EC" id="5.1.1.1"/>
    </reaction>
</comment>
<dbReference type="PROSITE" id="PS00395">
    <property type="entry name" value="ALANINE_RACEMASE"/>
    <property type="match status" value="1"/>
</dbReference>
<evidence type="ECO:0000256" key="1">
    <source>
        <dbReference type="ARBA" id="ARBA00000316"/>
    </source>
</evidence>
<evidence type="ECO:0000256" key="5">
    <source>
        <dbReference type="ARBA" id="ARBA00022898"/>
    </source>
</evidence>
<dbReference type="SMART" id="SM01005">
    <property type="entry name" value="Ala_racemase_C"/>
    <property type="match status" value="1"/>
</dbReference>
<reference evidence="11 12" key="1">
    <citation type="submission" date="2019-07" db="EMBL/GenBank/DDBJ databases">
        <title>Whole genome shotgun sequence of Skermanella aerolata NBRC 106429.</title>
        <authorList>
            <person name="Hosoyama A."/>
            <person name="Uohara A."/>
            <person name="Ohji S."/>
            <person name="Ichikawa N."/>
        </authorList>
    </citation>
    <scope>NUCLEOTIDE SEQUENCE [LARGE SCALE GENOMIC DNA]</scope>
    <source>
        <strain evidence="11 12">NBRC 106429</strain>
    </source>
</reference>
<dbReference type="InterPro" id="IPR001608">
    <property type="entry name" value="Ala_racemase_N"/>
</dbReference>
<feature type="domain" description="Alanine racemase C-terminal" evidence="10">
    <location>
        <begin position="241"/>
        <end position="367"/>
    </location>
</feature>
<dbReference type="UniPathway" id="UPA00042">
    <property type="reaction ID" value="UER00497"/>
</dbReference>
<feature type="modified residue" description="N6-(pyridoxal phosphate)lysine" evidence="7 8">
    <location>
        <position position="41"/>
    </location>
</feature>
<evidence type="ECO:0000259" key="10">
    <source>
        <dbReference type="SMART" id="SM01005"/>
    </source>
</evidence>
<name>A0A512DHF8_9PROT</name>
<dbReference type="InterPro" id="IPR000821">
    <property type="entry name" value="Ala_racemase"/>
</dbReference>
<dbReference type="OrthoDB" id="9813814at2"/>
<organism evidence="11 12">
    <name type="scientific">Skermanella aerolata</name>
    <dbReference type="NCBI Taxonomy" id="393310"/>
    <lineage>
        <taxon>Bacteria</taxon>
        <taxon>Pseudomonadati</taxon>
        <taxon>Pseudomonadota</taxon>
        <taxon>Alphaproteobacteria</taxon>
        <taxon>Rhodospirillales</taxon>
        <taxon>Azospirillaceae</taxon>
        <taxon>Skermanella</taxon>
    </lineage>
</organism>
<protein>
    <recommendedName>
        <fullName evidence="4 7">Alanine racemase</fullName>
        <ecNumber evidence="4 7">5.1.1.1</ecNumber>
    </recommendedName>
</protein>
<dbReference type="GO" id="GO:0030170">
    <property type="term" value="F:pyridoxal phosphate binding"/>
    <property type="evidence" value="ECO:0007669"/>
    <property type="project" value="UniProtKB-UniRule"/>
</dbReference>
<dbReference type="InterPro" id="IPR011079">
    <property type="entry name" value="Ala_racemase_C"/>
</dbReference>
<dbReference type="EMBL" id="BJYZ01000001">
    <property type="protein sequence ID" value="GEO35913.1"/>
    <property type="molecule type" value="Genomic_DNA"/>
</dbReference>
<dbReference type="InterPro" id="IPR009006">
    <property type="entry name" value="Ala_racemase/Decarboxylase_C"/>
</dbReference>
<keyword evidence="6 7" id="KW-0413">Isomerase</keyword>
<evidence type="ECO:0000256" key="4">
    <source>
        <dbReference type="ARBA" id="ARBA00013089"/>
    </source>
</evidence>
<dbReference type="Gene3D" id="3.20.20.10">
    <property type="entry name" value="Alanine racemase"/>
    <property type="match status" value="1"/>
</dbReference>
<dbReference type="EC" id="5.1.1.1" evidence="4 7"/>
<dbReference type="SUPFAM" id="SSF50621">
    <property type="entry name" value="Alanine racemase C-terminal domain-like"/>
    <property type="match status" value="1"/>
</dbReference>
<evidence type="ECO:0000256" key="2">
    <source>
        <dbReference type="ARBA" id="ARBA00001933"/>
    </source>
</evidence>
<comment type="caution">
    <text evidence="11">The sequence shown here is derived from an EMBL/GenBank/DDBJ whole genome shotgun (WGS) entry which is preliminary data.</text>
</comment>
<gene>
    <name evidence="11" type="ORF">SAE02_00610</name>
</gene>
<comment type="function">
    <text evidence="7">Catalyzes the interconversion of L-alanine and D-alanine. May also act on other amino acids.</text>
</comment>
<evidence type="ECO:0000256" key="3">
    <source>
        <dbReference type="ARBA" id="ARBA00007880"/>
    </source>
</evidence>
<dbReference type="PRINTS" id="PR00992">
    <property type="entry name" value="ALARACEMASE"/>
</dbReference>
<dbReference type="Gene3D" id="2.40.37.10">
    <property type="entry name" value="Lyase, Ornithine Decarboxylase, Chain A, domain 1"/>
    <property type="match status" value="1"/>
</dbReference>
<feature type="active site" description="Proton acceptor; specific for L-alanine" evidence="7">
    <location>
        <position position="262"/>
    </location>
</feature>
<dbReference type="Pfam" id="PF00842">
    <property type="entry name" value="Ala_racemase_C"/>
    <property type="match status" value="1"/>
</dbReference>
<evidence type="ECO:0000313" key="12">
    <source>
        <dbReference type="Proteomes" id="UP000321523"/>
    </source>
</evidence>
<accession>A0A512DHF8</accession>
<dbReference type="InterPro" id="IPR020622">
    <property type="entry name" value="Ala_racemase_pyridoxalP-BS"/>
</dbReference>
<dbReference type="Proteomes" id="UP000321523">
    <property type="component" value="Unassembled WGS sequence"/>
</dbReference>
<dbReference type="NCBIfam" id="TIGR00492">
    <property type="entry name" value="alr"/>
    <property type="match status" value="1"/>
</dbReference>
<keyword evidence="12" id="KW-1185">Reference proteome</keyword>
<dbReference type="GO" id="GO:0005829">
    <property type="term" value="C:cytosol"/>
    <property type="evidence" value="ECO:0007669"/>
    <property type="project" value="TreeGrafter"/>
</dbReference>
<evidence type="ECO:0000256" key="9">
    <source>
        <dbReference type="PIRSR" id="PIRSR600821-52"/>
    </source>
</evidence>
<evidence type="ECO:0000256" key="7">
    <source>
        <dbReference type="HAMAP-Rule" id="MF_01201"/>
    </source>
</evidence>
<dbReference type="GO" id="GO:0030632">
    <property type="term" value="P:D-alanine biosynthetic process"/>
    <property type="evidence" value="ECO:0007669"/>
    <property type="project" value="UniProtKB-UniRule"/>
</dbReference>
<sequence>MLNTRHASAGALLTVDLDAIRANYRLLREKLGGTACAAVVKADAYGLGADRVAPALAADGCTNFFTAHLDEAIALRPHVPAKAEVFVLHGSPAGVEGDFVEHRVIPVVNSLEQIDAWTALARRLGSKLPAVVQVDTGMSRLGLSKRELDTVAEDPGRLDGIDLRYVMSHLACAEQQSHELNALQLANFQAARARLPAAPASFSNSSGVFLGQDYHFDLARPGAALYGVAPVAGQPNPLHSVVRLQARVIQVREIEAGARVGYGGRWTAPGPARIATVSTGYADGFLRSLGNRAKAYHGDAALPVVGVVSMDTITLDATSLPGPGIEPGALVDLIGEHNPVDAVAEAAGTIGYEILTSLGGRYFRTYLGG</sequence>
<keyword evidence="5 7" id="KW-0663">Pyridoxal phosphate</keyword>
<feature type="active site" description="Proton acceptor; specific for D-alanine" evidence="7">
    <location>
        <position position="41"/>
    </location>
</feature>
<dbReference type="PANTHER" id="PTHR30511">
    <property type="entry name" value="ALANINE RACEMASE"/>
    <property type="match status" value="1"/>
</dbReference>
<proteinExistence type="inferred from homology"/>
<evidence type="ECO:0000256" key="6">
    <source>
        <dbReference type="ARBA" id="ARBA00023235"/>
    </source>
</evidence>
<dbReference type="InterPro" id="IPR029066">
    <property type="entry name" value="PLP-binding_barrel"/>
</dbReference>
<dbReference type="PANTHER" id="PTHR30511:SF0">
    <property type="entry name" value="ALANINE RACEMASE, CATABOLIC-RELATED"/>
    <property type="match status" value="1"/>
</dbReference>
<dbReference type="RefSeq" id="WP_044431335.1">
    <property type="nucleotide sequence ID" value="NZ_BJYZ01000001.1"/>
</dbReference>
<dbReference type="CDD" id="cd00430">
    <property type="entry name" value="PLPDE_III_AR"/>
    <property type="match status" value="1"/>
</dbReference>